<dbReference type="Gene3D" id="2.160.20.10">
    <property type="entry name" value="Single-stranded right-handed beta-helix, Pectin lyase-like"/>
    <property type="match status" value="1"/>
</dbReference>
<comment type="similarity">
    <text evidence="2">Belongs to the pectinesterase family.</text>
</comment>
<keyword evidence="6" id="KW-0325">Glycoprotein</keyword>
<dbReference type="EMBL" id="CABITT030000004">
    <property type="protein sequence ID" value="VVB02364.1"/>
    <property type="molecule type" value="Genomic_DNA"/>
</dbReference>
<dbReference type="GO" id="GO:0045490">
    <property type="term" value="P:pectin catabolic process"/>
    <property type="evidence" value="ECO:0007669"/>
    <property type="project" value="UniProtKB-UniRule"/>
</dbReference>
<evidence type="ECO:0000256" key="7">
    <source>
        <dbReference type="ARBA" id="ARBA00047928"/>
    </source>
</evidence>
<dbReference type="UniPathway" id="UPA00545">
    <property type="reaction ID" value="UER00823"/>
</dbReference>
<dbReference type="GO" id="GO:0042545">
    <property type="term" value="P:cell wall modification"/>
    <property type="evidence" value="ECO:0007669"/>
    <property type="project" value="UniProtKB-UniRule"/>
</dbReference>
<dbReference type="InterPro" id="IPR011050">
    <property type="entry name" value="Pectin_lyase_fold/virulence"/>
</dbReference>
<evidence type="ECO:0000313" key="12">
    <source>
        <dbReference type="EMBL" id="VVB02364.1"/>
    </source>
</evidence>
<proteinExistence type="inferred from homology"/>
<evidence type="ECO:0000256" key="6">
    <source>
        <dbReference type="ARBA" id="ARBA00023180"/>
    </source>
</evidence>
<name>A0A565BNB9_9BRAS</name>
<accession>A0A565BNB9</accession>
<feature type="domain" description="Pectinesterase catalytic" evidence="11">
    <location>
        <begin position="14"/>
        <end position="303"/>
    </location>
</feature>
<gene>
    <name evidence="12" type="ORF">ANE_LOCUS12808</name>
</gene>
<evidence type="ECO:0000313" key="13">
    <source>
        <dbReference type="Proteomes" id="UP000489600"/>
    </source>
</evidence>
<evidence type="ECO:0000256" key="9">
    <source>
        <dbReference type="PROSITE-ProRule" id="PRU10040"/>
    </source>
</evidence>
<comment type="caution">
    <text evidence="12">The sequence shown here is derived from an EMBL/GenBank/DDBJ whole genome shotgun (WGS) entry which is preliminary data.</text>
</comment>
<dbReference type="AlphaFoldDB" id="A0A565BNB9"/>
<evidence type="ECO:0000256" key="3">
    <source>
        <dbReference type="ARBA" id="ARBA00013229"/>
    </source>
</evidence>
<dbReference type="OrthoDB" id="2019149at2759"/>
<evidence type="ECO:0000256" key="8">
    <source>
        <dbReference type="ARBA" id="ARBA00057335"/>
    </source>
</evidence>
<evidence type="ECO:0000256" key="2">
    <source>
        <dbReference type="ARBA" id="ARBA00008891"/>
    </source>
</evidence>
<dbReference type="GO" id="GO:0030599">
    <property type="term" value="F:pectinesterase activity"/>
    <property type="evidence" value="ECO:0007669"/>
    <property type="project" value="UniProtKB-UniRule"/>
</dbReference>
<dbReference type="Proteomes" id="UP000489600">
    <property type="component" value="Unassembled WGS sequence"/>
</dbReference>
<keyword evidence="13" id="KW-1185">Reference proteome</keyword>
<evidence type="ECO:0000256" key="5">
    <source>
        <dbReference type="ARBA" id="ARBA00023085"/>
    </source>
</evidence>
<dbReference type="Pfam" id="PF01095">
    <property type="entry name" value="Pectinesterase"/>
    <property type="match status" value="1"/>
</dbReference>
<dbReference type="PANTHER" id="PTHR31321:SF73">
    <property type="entry name" value="PECTINESTERASE 14-RELATED"/>
    <property type="match status" value="1"/>
</dbReference>
<evidence type="ECO:0000256" key="1">
    <source>
        <dbReference type="ARBA" id="ARBA00005184"/>
    </source>
</evidence>
<sequence length="315" mass="34806">MSRFETRGFLVYKVSHNGCGTFTTIQEAIEAIPTSNRSKKLILVDSGVYKERVIVHENKTNILMQGMGYLNTSVEWNNTAATSNGTFESFSVAILGEKFTAKNISFKNTAPEPEPGVEGAQAVALRIEGDHAAFYGCGFYGAQDTLLDGHGKHFFNNCFIQGSIDFIFGNARSLYMDCTIVSTAKESSGGITGYITAHGRISEDEKSGFSFVNCKISGTGKVLLGRAWRPYATVVFSNTYMSQIISPEGWNDWGNRTWEETVYFGEHRSYGEGAEYKDRVSYSKQLTDSEAASFTSISYIDGDKWLNQTDLPLHG</sequence>
<dbReference type="PROSITE" id="PS00503">
    <property type="entry name" value="PECTINESTERASE_2"/>
    <property type="match status" value="1"/>
</dbReference>
<dbReference type="PANTHER" id="PTHR31321">
    <property type="entry name" value="ACYL-COA THIOESTER HYDROLASE YBHC-RELATED"/>
    <property type="match status" value="1"/>
</dbReference>
<dbReference type="InterPro" id="IPR012334">
    <property type="entry name" value="Pectin_lyas_fold"/>
</dbReference>
<keyword evidence="5 10" id="KW-0063">Aspartyl esterase</keyword>
<comment type="function">
    <text evidence="8">Acts in the modification of cell walls via demethylesterification of cell wall pectin.</text>
</comment>
<dbReference type="InterPro" id="IPR033131">
    <property type="entry name" value="Pectinesterase_Asp_AS"/>
</dbReference>
<comment type="catalytic activity">
    <reaction evidence="7 10">
        <text>[(1-&gt;4)-alpha-D-galacturonosyl methyl ester](n) + n H2O = [(1-&gt;4)-alpha-D-galacturonosyl](n) + n methanol + n H(+)</text>
        <dbReference type="Rhea" id="RHEA:22380"/>
        <dbReference type="Rhea" id="RHEA-COMP:14570"/>
        <dbReference type="Rhea" id="RHEA-COMP:14573"/>
        <dbReference type="ChEBI" id="CHEBI:15377"/>
        <dbReference type="ChEBI" id="CHEBI:15378"/>
        <dbReference type="ChEBI" id="CHEBI:17790"/>
        <dbReference type="ChEBI" id="CHEBI:140522"/>
        <dbReference type="ChEBI" id="CHEBI:140523"/>
        <dbReference type="EC" id="3.1.1.11"/>
    </reaction>
</comment>
<reference evidence="12" key="1">
    <citation type="submission" date="2019-07" db="EMBL/GenBank/DDBJ databases">
        <authorList>
            <person name="Dittberner H."/>
        </authorList>
    </citation>
    <scope>NUCLEOTIDE SEQUENCE [LARGE SCALE GENOMIC DNA]</scope>
</reference>
<keyword evidence="4 10" id="KW-0378">Hydrolase</keyword>
<dbReference type="FunFam" id="2.160.20.10:FF:000013">
    <property type="entry name" value="Pectinesterase"/>
    <property type="match status" value="1"/>
</dbReference>
<evidence type="ECO:0000256" key="4">
    <source>
        <dbReference type="ARBA" id="ARBA00022801"/>
    </source>
</evidence>
<dbReference type="SUPFAM" id="SSF51126">
    <property type="entry name" value="Pectin lyase-like"/>
    <property type="match status" value="1"/>
</dbReference>
<organism evidence="12 13">
    <name type="scientific">Arabis nemorensis</name>
    <dbReference type="NCBI Taxonomy" id="586526"/>
    <lineage>
        <taxon>Eukaryota</taxon>
        <taxon>Viridiplantae</taxon>
        <taxon>Streptophyta</taxon>
        <taxon>Embryophyta</taxon>
        <taxon>Tracheophyta</taxon>
        <taxon>Spermatophyta</taxon>
        <taxon>Magnoliopsida</taxon>
        <taxon>eudicotyledons</taxon>
        <taxon>Gunneridae</taxon>
        <taxon>Pentapetalae</taxon>
        <taxon>rosids</taxon>
        <taxon>malvids</taxon>
        <taxon>Brassicales</taxon>
        <taxon>Brassicaceae</taxon>
        <taxon>Arabideae</taxon>
        <taxon>Arabis</taxon>
    </lineage>
</organism>
<protein>
    <recommendedName>
        <fullName evidence="3 10">Pectinesterase</fullName>
        <ecNumber evidence="3 10">3.1.1.11</ecNumber>
    </recommendedName>
</protein>
<dbReference type="InterPro" id="IPR000070">
    <property type="entry name" value="Pectinesterase_cat"/>
</dbReference>
<evidence type="ECO:0000259" key="11">
    <source>
        <dbReference type="Pfam" id="PF01095"/>
    </source>
</evidence>
<dbReference type="EC" id="3.1.1.11" evidence="3 10"/>
<evidence type="ECO:0000256" key="10">
    <source>
        <dbReference type="RuleBase" id="RU000589"/>
    </source>
</evidence>
<comment type="pathway">
    <text evidence="1 10">Glycan metabolism; pectin degradation; 2-dehydro-3-deoxy-D-gluconate from pectin: step 1/5.</text>
</comment>
<feature type="active site" evidence="9">
    <location>
        <position position="165"/>
    </location>
</feature>